<keyword evidence="4" id="KW-1185">Reference proteome</keyword>
<comment type="caution">
    <text evidence="3">The sequence shown here is derived from an EMBL/GenBank/DDBJ whole genome shotgun (WGS) entry which is preliminary data.</text>
</comment>
<organism evidence="3 4">
    <name type="scientific">Paenibacillus wenxiniae</name>
    <dbReference type="NCBI Taxonomy" id="1636843"/>
    <lineage>
        <taxon>Bacteria</taxon>
        <taxon>Bacillati</taxon>
        <taxon>Bacillota</taxon>
        <taxon>Bacilli</taxon>
        <taxon>Bacillales</taxon>
        <taxon>Paenibacillaceae</taxon>
        <taxon>Paenibacillus</taxon>
    </lineage>
</organism>
<keyword evidence="1" id="KW-0812">Transmembrane</keyword>
<keyword evidence="1" id="KW-1133">Transmembrane helix</keyword>
<proteinExistence type="predicted"/>
<dbReference type="Proteomes" id="UP001597233">
    <property type="component" value="Unassembled WGS sequence"/>
</dbReference>
<dbReference type="RefSeq" id="WP_347323432.1">
    <property type="nucleotide sequence ID" value="NZ_JBCGUH010000001.1"/>
</dbReference>
<evidence type="ECO:0000256" key="1">
    <source>
        <dbReference type="SAM" id="Phobius"/>
    </source>
</evidence>
<feature type="chain" id="PRO_5045379568" evidence="2">
    <location>
        <begin position="25"/>
        <end position="276"/>
    </location>
</feature>
<feature type="transmembrane region" description="Helical" evidence="1">
    <location>
        <begin position="245"/>
        <end position="269"/>
    </location>
</feature>
<keyword evidence="1" id="KW-0472">Membrane</keyword>
<gene>
    <name evidence="3" type="ORF">ACFSC9_11900</name>
</gene>
<dbReference type="EMBL" id="JBHUEH010000014">
    <property type="protein sequence ID" value="MFD1886226.1"/>
    <property type="molecule type" value="Genomic_DNA"/>
</dbReference>
<evidence type="ECO:0000313" key="3">
    <source>
        <dbReference type="EMBL" id="MFD1886226.1"/>
    </source>
</evidence>
<evidence type="ECO:0000256" key="2">
    <source>
        <dbReference type="SAM" id="SignalP"/>
    </source>
</evidence>
<feature type="signal peptide" evidence="2">
    <location>
        <begin position="1"/>
        <end position="24"/>
    </location>
</feature>
<keyword evidence="2" id="KW-0732">Signal</keyword>
<reference evidence="4" key="1">
    <citation type="journal article" date="2019" name="Int. J. Syst. Evol. Microbiol.">
        <title>The Global Catalogue of Microorganisms (GCM) 10K type strain sequencing project: providing services to taxonomists for standard genome sequencing and annotation.</title>
        <authorList>
            <consortium name="The Broad Institute Genomics Platform"/>
            <consortium name="The Broad Institute Genome Sequencing Center for Infectious Disease"/>
            <person name="Wu L."/>
            <person name="Ma J."/>
        </authorList>
    </citation>
    <scope>NUCLEOTIDE SEQUENCE [LARGE SCALE GENOMIC DNA]</scope>
    <source>
        <strain evidence="4">CCUG 54950</strain>
    </source>
</reference>
<name>A0ABW4RIY7_9BACL</name>
<accession>A0ABW4RIY7</accession>
<sequence length="276" mass="30962">MLKVSLFSLMTILLMFISPLSILAASVPDEVRAAVERDLQNQQQSISILLNQEQSGQTIHTNRNTKNRLGDGYATYSLKNLATVQHDAYADDVLQFSGYVFIVEDQTGSRALAYAGQAPDYSTITQVASDPNFSDQSFKIPLEKAKQWIGYTSESKLIHDEPHHIVALVTPKDGLEQVIFVENSMLLNMQQFDIIPFKQFIIKIRQAEAEQAKFTTSSDEPLSGGSVSYIEAYTQQSSSSAKQSMFPYFLFATLSVIVIVVAVICYLIYHKRKQQR</sequence>
<protein>
    <submittedName>
        <fullName evidence="3">Uncharacterized protein</fullName>
    </submittedName>
</protein>
<evidence type="ECO:0000313" key="4">
    <source>
        <dbReference type="Proteomes" id="UP001597233"/>
    </source>
</evidence>